<dbReference type="Pfam" id="PF23275">
    <property type="entry name" value="TPR_23"/>
    <property type="match status" value="1"/>
</dbReference>
<protein>
    <recommendedName>
        <fullName evidence="1">TPR repeat domain-containing protein</fullName>
    </recommendedName>
</protein>
<name>A0ABX8BSW2_9ACTN</name>
<dbReference type="InterPro" id="IPR057037">
    <property type="entry name" value="TPR_rep_actino"/>
</dbReference>
<feature type="domain" description="TPR repeat" evidence="1">
    <location>
        <begin position="232"/>
        <end position="457"/>
    </location>
</feature>
<dbReference type="RefSeq" id="WP_220560370.1">
    <property type="nucleotide sequence ID" value="NZ_CP074133.1"/>
</dbReference>
<accession>A0ABX8BSW2</accession>
<reference evidence="2 3" key="1">
    <citation type="submission" date="2021-05" db="EMBL/GenBank/DDBJ databases">
        <title>Direct Submission.</title>
        <authorList>
            <person name="Li K."/>
            <person name="Gao J."/>
        </authorList>
    </citation>
    <scope>NUCLEOTIDE SEQUENCE [LARGE SCALE GENOMIC DNA]</scope>
    <source>
        <strain evidence="2 3">Mg02</strain>
    </source>
</reference>
<proteinExistence type="predicted"/>
<organism evidence="2 3">
    <name type="scientific">Nocardiopsis changdeensis</name>
    <dbReference type="NCBI Taxonomy" id="2831969"/>
    <lineage>
        <taxon>Bacteria</taxon>
        <taxon>Bacillati</taxon>
        <taxon>Actinomycetota</taxon>
        <taxon>Actinomycetes</taxon>
        <taxon>Streptosporangiales</taxon>
        <taxon>Nocardiopsidaceae</taxon>
        <taxon>Nocardiopsis</taxon>
    </lineage>
</organism>
<sequence>MSALSYNECEIDRGTVASARDAFAELHSLIIGRSGGYNTITTHVAFEFSDMISENLSTAANENQFAWSSSMLACTHAYGVLDKISTDVQWYENKIEEIKGDLSTALANSAEPDNLMIAQQIIESYNLKADKAWRDLETRCDESREILKGGPTPENIRALADGGHFGTNENIGFYTTGDFDYYHVDEGQAELIATHLGHAVLDGNEVSLELLEDNPEYLALISAVVARGLTAQQSGEKLLDGEVEFLETLFGDLEEIGGDDQGFLGFVDQVNSSEHISDSLREDINRHLANSMLVLSDEGIGGGVGRLPQDVRDVLDIPEFPDVNELNHDSELPGFAEAYSAWGRPFTTLSTFLDSSGPGVQGGTEFSTALMGTVAATLDIPYFSPGKPGDENFQNIIEVASRNDEANHIVLTGEDFEGNPYEHYESHGDLSPEKFLETFYTHSWEDDGAAVSGITDWITEYQQSGDEVKSDIGDRVFLDFVDLVTSEEMQNKLSRTGHSMEDPVLKDDKGDPIVWEDISFSHLNPEIAYSFADIFLATLDAMGSDYGIDSNAIESGSEEGASSFDPVGNPQISMDRREVFAEYIVGSEEAATFLKTELFFAATEEMGPYMGEGERSEDIQIPQRAGILNGILDNALADVGAARPNNTNASIDYRNKVTGNVVDILFSGVPTPDGLPIADMGVEALKVTIKESLADSHVPNPEEDHSGKYLLQLKNNAMIQAAAGMSPEEFREFGFSLPSEAAVLDSDGRLIANWEEWVYSEEVESAAGEPLSPVTRNDVNDSIKSGFRNNSESPVSARTETYGLDYDEYYNIVTNS</sequence>
<gene>
    <name evidence="2" type="ORF">KGD84_11915</name>
</gene>
<evidence type="ECO:0000259" key="1">
    <source>
        <dbReference type="Pfam" id="PF23275"/>
    </source>
</evidence>
<dbReference type="EMBL" id="CP074133">
    <property type="protein sequence ID" value="QUX24903.1"/>
    <property type="molecule type" value="Genomic_DNA"/>
</dbReference>
<evidence type="ECO:0000313" key="2">
    <source>
        <dbReference type="EMBL" id="QUX24903.1"/>
    </source>
</evidence>
<dbReference type="Proteomes" id="UP000676079">
    <property type="component" value="Chromosome"/>
</dbReference>
<keyword evidence="3" id="KW-1185">Reference proteome</keyword>
<evidence type="ECO:0000313" key="3">
    <source>
        <dbReference type="Proteomes" id="UP000676079"/>
    </source>
</evidence>